<dbReference type="EMBL" id="JACIJK010000003">
    <property type="protein sequence ID" value="MBB5714217.1"/>
    <property type="molecule type" value="Genomic_DNA"/>
</dbReference>
<proteinExistence type="predicted"/>
<evidence type="ECO:0000313" key="4">
    <source>
        <dbReference type="EMBL" id="MBB5714217.1"/>
    </source>
</evidence>
<dbReference type="PANTHER" id="PTHR45586">
    <property type="entry name" value="TPR REPEAT-CONTAINING PROTEIN PA4667"/>
    <property type="match status" value="1"/>
</dbReference>
<accession>A0A7W9EV05</accession>
<evidence type="ECO:0000256" key="3">
    <source>
        <dbReference type="PROSITE-ProRule" id="PRU00339"/>
    </source>
</evidence>
<keyword evidence="1" id="KW-0677">Repeat</keyword>
<dbReference type="PANTHER" id="PTHR45586:SF1">
    <property type="entry name" value="LIPOPOLYSACCHARIDE ASSEMBLY PROTEIN B"/>
    <property type="match status" value="1"/>
</dbReference>
<keyword evidence="2 3" id="KW-0802">TPR repeat</keyword>
<evidence type="ECO:0000256" key="2">
    <source>
        <dbReference type="ARBA" id="ARBA00022803"/>
    </source>
</evidence>
<dbReference type="Gene3D" id="1.25.40.10">
    <property type="entry name" value="Tetratricopeptide repeat domain"/>
    <property type="match status" value="3"/>
</dbReference>
<keyword evidence="5" id="KW-1185">Reference proteome</keyword>
<organism evidence="4 5">
    <name type="scientific">Sphingomonas aerophila</name>
    <dbReference type="NCBI Taxonomy" id="1344948"/>
    <lineage>
        <taxon>Bacteria</taxon>
        <taxon>Pseudomonadati</taxon>
        <taxon>Pseudomonadota</taxon>
        <taxon>Alphaproteobacteria</taxon>
        <taxon>Sphingomonadales</taxon>
        <taxon>Sphingomonadaceae</taxon>
        <taxon>Sphingomonas</taxon>
    </lineage>
</organism>
<dbReference type="InterPro" id="IPR019734">
    <property type="entry name" value="TPR_rpt"/>
</dbReference>
<name>A0A7W9EV05_9SPHN</name>
<dbReference type="RefSeq" id="WP_184055352.1">
    <property type="nucleotide sequence ID" value="NZ_JACIJK010000003.1"/>
</dbReference>
<sequence>MADAAAYPLLKRSRRRSRRPANLTRWAAAAILFALLALVGRALLSPPRIDPVQERQLAREALAAHRWSVARDAAQRALSVEPRSAPAQLMLARALVELEEGAAADAAVSRAATLGVPAARLHALRAAARLLKGDDDGAFAEAAAADGRDRTEAVRVQARALAASGQGGRAQALLRNLLAQHPREAAAWVDLGRLRLAAGDVGAASEAVARAVALSPTDPAAMVLQGEVLRSRLGLAAALPWFAEAARRDPGYHPALIEQAASLGDLGRYREMLATSRQALAARPGSPQALYLQAVLAGRAGRPALARALLDAAGPALGNVPGAQLLSGAVALLDGNAEQAVVTWRDLVAEQPDNVAARRLLAAALLRSDDAAGALATIRPVATRADADSYSLEIAARAIAATGDRATAAILHDRAMKGASAPSAPFASDVVLGTLQAAVAAQPTNPSLVLALLRGQLATGQGAMARQGVRGLATQGPGAPAAQQALGDVLMSTGDTAGAASAFARAADLRFDEPAMLRLIDADGRAGRAGAAAGVLAAYLSQNGDSLQALRLVGHWQVAARQWPAAIRSLERVRRRAGERDAALLADLALAYAGAGRAAEGRAAGAAAYRIAPGNFAVCGAYAVALAVAGDRDGARQLYTKVRQLSVSG</sequence>
<evidence type="ECO:0000256" key="1">
    <source>
        <dbReference type="ARBA" id="ARBA00022737"/>
    </source>
</evidence>
<dbReference type="SUPFAM" id="SSF48452">
    <property type="entry name" value="TPR-like"/>
    <property type="match status" value="4"/>
</dbReference>
<reference evidence="4 5" key="1">
    <citation type="submission" date="2020-08" db="EMBL/GenBank/DDBJ databases">
        <title>Genomic Encyclopedia of Type Strains, Phase IV (KMG-IV): sequencing the most valuable type-strain genomes for metagenomic binning, comparative biology and taxonomic classification.</title>
        <authorList>
            <person name="Goeker M."/>
        </authorList>
    </citation>
    <scope>NUCLEOTIDE SEQUENCE [LARGE SCALE GENOMIC DNA]</scope>
    <source>
        <strain evidence="4 5">DSM 100044</strain>
    </source>
</reference>
<dbReference type="AlphaFoldDB" id="A0A7W9EV05"/>
<feature type="repeat" description="TPR" evidence="3">
    <location>
        <begin position="185"/>
        <end position="218"/>
    </location>
</feature>
<dbReference type="PROSITE" id="PS50005">
    <property type="entry name" value="TPR"/>
    <property type="match status" value="1"/>
</dbReference>
<comment type="caution">
    <text evidence="4">The sequence shown here is derived from an EMBL/GenBank/DDBJ whole genome shotgun (WGS) entry which is preliminary data.</text>
</comment>
<dbReference type="InterPro" id="IPR051012">
    <property type="entry name" value="CellSynth/LPSAsmb/PSIAsmb"/>
</dbReference>
<dbReference type="Pfam" id="PF14559">
    <property type="entry name" value="TPR_19"/>
    <property type="match status" value="1"/>
</dbReference>
<evidence type="ECO:0000313" key="5">
    <source>
        <dbReference type="Proteomes" id="UP000546200"/>
    </source>
</evidence>
<dbReference type="Pfam" id="PF13432">
    <property type="entry name" value="TPR_16"/>
    <property type="match status" value="2"/>
</dbReference>
<protein>
    <submittedName>
        <fullName evidence="4">Tetratricopeptide (TPR) repeat protein</fullName>
    </submittedName>
</protein>
<dbReference type="Proteomes" id="UP000546200">
    <property type="component" value="Unassembled WGS sequence"/>
</dbReference>
<gene>
    <name evidence="4" type="ORF">FHS94_001048</name>
</gene>
<dbReference type="InterPro" id="IPR011990">
    <property type="entry name" value="TPR-like_helical_dom_sf"/>
</dbReference>